<organism evidence="5 6">
    <name type="scientific">Trichinella murrelli</name>
    <dbReference type="NCBI Taxonomy" id="144512"/>
    <lineage>
        <taxon>Eukaryota</taxon>
        <taxon>Metazoa</taxon>
        <taxon>Ecdysozoa</taxon>
        <taxon>Nematoda</taxon>
        <taxon>Enoplea</taxon>
        <taxon>Dorylaimia</taxon>
        <taxon>Trichinellida</taxon>
        <taxon>Trichinellidae</taxon>
        <taxon>Trichinella</taxon>
    </lineage>
</organism>
<evidence type="ECO:0000256" key="2">
    <source>
        <dbReference type="SAM" id="Coils"/>
    </source>
</evidence>
<dbReference type="GO" id="GO:0005813">
    <property type="term" value="C:centrosome"/>
    <property type="evidence" value="ECO:0007669"/>
    <property type="project" value="TreeGrafter"/>
</dbReference>
<accession>A0A0V0TV72</accession>
<evidence type="ECO:0000256" key="3">
    <source>
        <dbReference type="SAM" id="MobiDB-lite"/>
    </source>
</evidence>
<comment type="caution">
    <text evidence="5">The sequence shown here is derived from an EMBL/GenBank/DDBJ whole genome shotgun (WGS) entry which is preliminary data.</text>
</comment>
<dbReference type="Proteomes" id="UP000055048">
    <property type="component" value="Unassembled WGS sequence"/>
</dbReference>
<dbReference type="EMBL" id="JYDJ01000132">
    <property type="protein sequence ID" value="KRX42882.1"/>
    <property type="molecule type" value="Genomic_DNA"/>
</dbReference>
<name>A0A0V0TV72_9BILA</name>
<feature type="non-terminal residue" evidence="5">
    <location>
        <position position="1"/>
    </location>
</feature>
<dbReference type="Pfam" id="PF07202">
    <property type="entry name" value="Tcp10_C"/>
    <property type="match status" value="1"/>
</dbReference>
<keyword evidence="6" id="KW-1185">Reference proteome</keyword>
<feature type="coiled-coil region" evidence="2">
    <location>
        <begin position="404"/>
        <end position="445"/>
    </location>
</feature>
<feature type="domain" description="Centromere protein J C-terminal" evidence="4">
    <location>
        <begin position="677"/>
        <end position="710"/>
    </location>
</feature>
<dbReference type="InterPro" id="IPR009852">
    <property type="entry name" value="CENPJ_C_dom"/>
</dbReference>
<evidence type="ECO:0000313" key="5">
    <source>
        <dbReference type="EMBL" id="KRX42882.1"/>
    </source>
</evidence>
<feature type="coiled-coil region" evidence="2">
    <location>
        <begin position="298"/>
        <end position="360"/>
    </location>
</feature>
<comment type="similarity">
    <text evidence="1">Belongs to the TCP10 family.</text>
</comment>
<dbReference type="GO" id="GO:0005814">
    <property type="term" value="C:centriole"/>
    <property type="evidence" value="ECO:0007669"/>
    <property type="project" value="TreeGrafter"/>
</dbReference>
<dbReference type="GO" id="GO:0015631">
    <property type="term" value="F:tubulin binding"/>
    <property type="evidence" value="ECO:0007669"/>
    <property type="project" value="TreeGrafter"/>
</dbReference>
<dbReference type="InterPro" id="IPR047002">
    <property type="entry name" value="Tcp10_C_sf"/>
</dbReference>
<proteinExistence type="inferred from homology"/>
<protein>
    <submittedName>
        <fullName evidence="5">Centromere protein J</fullName>
    </submittedName>
</protein>
<dbReference type="OrthoDB" id="10252174at2759"/>
<gene>
    <name evidence="5" type="primary">CENPJ</name>
    <name evidence="5" type="ORF">T05_1155</name>
</gene>
<evidence type="ECO:0000259" key="4">
    <source>
        <dbReference type="Pfam" id="PF07202"/>
    </source>
</evidence>
<dbReference type="Gene3D" id="2.60.450.20">
    <property type="match status" value="1"/>
</dbReference>
<dbReference type="PANTHER" id="PTHR10331">
    <property type="entry name" value="T COMPLEX PROTEIN 10"/>
    <property type="match status" value="1"/>
</dbReference>
<dbReference type="PANTHER" id="PTHR10331:SF6">
    <property type="entry name" value="SPINDLE ASSEMBLY ABNORMAL 4"/>
    <property type="match status" value="1"/>
</dbReference>
<dbReference type="Gene3D" id="1.10.287.2610">
    <property type="match status" value="1"/>
</dbReference>
<feature type="region of interest" description="Disordered" evidence="3">
    <location>
        <begin position="58"/>
        <end position="94"/>
    </location>
</feature>
<sequence>LKVAYIKLTNLRFFIRYFCTVLRGFNEVMSSRPKFPYLKKGQGHLKYSKIDYNKVNTKKAHLSEKKPREMSRSPEVCADRSSPKNLPNHQSNKHNQDEALSLNFNIQQNQSLSAESSRFNYSQRSEIENMEMRHFEIFEKFAQELSLNDTESYQRLLNAVCNFSSPEIGDSAHTTNVAAKLHSDSPAVMSVDGKPVSNDEHTHSTSPDFVIPTSKAEIVPPLTATVDSTAPRVDANNGYTSNDQSVATSVFEMLNRPGRKFPAVASAGPALRHDVPTVREEAFKGAHDTSTLSTSSSVSQSSEMQKRLEKMITQLENDAKGIERVQAKLAKDTNALEAAKRDLQKQMEDFDKEKQEHFKSIDNERQYLRQQLATSAKKGDDVTNILRLQITDLQNEICDKEARASGLRGRIRILESELTAAKDELQTLKERCHTLEELNSRLDRENTQMRLKVSKFQGGISKAPSSSTVAGSFPCSVKMVPKGGGPLEKNSSLKKSNNKEKEKTVRFLIPEDEPQFSRTEDRAIQTDLSPTTTVKQQHLPFATVVHHVHKNDNCPLNSREQVSQFIDQGFLGKSPPQATFERIRQDGSVEVIYGNGTIQELSADGERVTYHYCNGDSRRFLADGSEVYHFGSKGIVQVREPSGIIKLKYKDGRVEVHYPDSRIDIEIPNEARATIYPDGRQTKIFQDGTTVERAADGTEVVHFVDGSKEVRHKDYLRREFPCGDVKFKYSDGTEETRYASGRVRVKDKNGKVIRDEILPKQ</sequence>
<feature type="compositionally biased region" description="Basic and acidic residues" evidence="3">
    <location>
        <begin position="61"/>
        <end position="82"/>
    </location>
</feature>
<dbReference type="GO" id="GO:0060271">
    <property type="term" value="P:cilium assembly"/>
    <property type="evidence" value="ECO:0007669"/>
    <property type="project" value="TreeGrafter"/>
</dbReference>
<reference evidence="5 6" key="1">
    <citation type="submission" date="2015-01" db="EMBL/GenBank/DDBJ databases">
        <title>Evolution of Trichinella species and genotypes.</title>
        <authorList>
            <person name="Korhonen P.K."/>
            <person name="Edoardo P."/>
            <person name="Giuseppe L.R."/>
            <person name="Gasser R.B."/>
        </authorList>
    </citation>
    <scope>NUCLEOTIDE SEQUENCE [LARGE SCALE GENOMIC DNA]</scope>
    <source>
        <strain evidence="5">ISS417</strain>
    </source>
</reference>
<dbReference type="GO" id="GO:0061511">
    <property type="term" value="P:centriole elongation"/>
    <property type="evidence" value="ECO:0007669"/>
    <property type="project" value="TreeGrafter"/>
</dbReference>
<evidence type="ECO:0000256" key="1">
    <source>
        <dbReference type="ARBA" id="ARBA00005627"/>
    </source>
</evidence>
<evidence type="ECO:0000313" key="6">
    <source>
        <dbReference type="Proteomes" id="UP000055048"/>
    </source>
</evidence>
<dbReference type="InterPro" id="IPR026581">
    <property type="entry name" value="TCP10L/CENPJ"/>
</dbReference>
<dbReference type="STRING" id="144512.A0A0V0TV72"/>
<keyword evidence="2" id="KW-0175">Coiled coil</keyword>
<dbReference type="AlphaFoldDB" id="A0A0V0TV72"/>